<dbReference type="InterPro" id="IPR006073">
    <property type="entry name" value="GTP-bd"/>
</dbReference>
<organism evidence="4 5">
    <name type="scientific">Actinomyces urogenitalis</name>
    <dbReference type="NCBI Taxonomy" id="103621"/>
    <lineage>
        <taxon>Bacteria</taxon>
        <taxon>Bacillati</taxon>
        <taxon>Actinomycetota</taxon>
        <taxon>Actinomycetes</taxon>
        <taxon>Actinomycetales</taxon>
        <taxon>Actinomycetaceae</taxon>
        <taxon>Actinomyces</taxon>
    </lineage>
</organism>
<dbReference type="PANTHER" id="PTHR42698">
    <property type="entry name" value="GTPASE ERA"/>
    <property type="match status" value="1"/>
</dbReference>
<keyword evidence="2" id="KW-0812">Transmembrane</keyword>
<gene>
    <name evidence="4" type="ORF">CYJ26_00590</name>
</gene>
<dbReference type="SUPFAM" id="SSF52540">
    <property type="entry name" value="P-loop containing nucleoside triphosphate hydrolases"/>
    <property type="match status" value="1"/>
</dbReference>
<proteinExistence type="predicted"/>
<dbReference type="GO" id="GO:0005525">
    <property type="term" value="F:GTP binding"/>
    <property type="evidence" value="ECO:0007669"/>
    <property type="project" value="InterPro"/>
</dbReference>
<dbReference type="Gene3D" id="3.40.50.300">
    <property type="entry name" value="P-loop containing nucleotide triphosphate hydrolases"/>
    <property type="match status" value="1"/>
</dbReference>
<sequence length="553" mass="58844">MSKTLQDKLAALDQAVTLAQELDEPTLSAALAPAHDLLTRAGQRRALAPLSCVVALLGATGSGKSSLFNALLGSEVAQASLRRPTTTAPLAALSPTQADEASELLDWLEVTQRAWVPADLGERTILLDLPDIDSDEPSHRASAARLAGMVDVLVWVLDPQKYADGVVHHGFLAPMAAHSAVSVVVLNQVDRLTQDEQAALACHLSQLLAGEGWATVAPVLVSARTGQGVEKLRDTIRQVAGRREAASARLEADLRTVARAASQAVGGPGEMEGRASEADQRAALAELEDAAAAAAGVETVTRAVGRSLVLQAAGYVGWPPLRWVARLRKDPLRGLHLSAGRAGQPTGQPRGVTPRSEVIGRSSLPPVRPAASGRLRTAARQWSAALASHLPEPARDEIVSHGEERAEALLEDLDVAVSRTPLIAPRTPRWWSAASVLQWALVWTALAGGAWLGLTHLLRMLLLMDLQPPRWGLVPWPAVLLVGGVVLGLVAWVLGRALARAGARRAQRRAARRLREATDGVVRSGVVEPARAEVSRWEDVRRVLSELAAPERR</sequence>
<dbReference type="Proteomes" id="UP000234778">
    <property type="component" value="Unassembled WGS sequence"/>
</dbReference>
<evidence type="ECO:0000256" key="2">
    <source>
        <dbReference type="SAM" id="Phobius"/>
    </source>
</evidence>
<keyword evidence="2" id="KW-0472">Membrane</keyword>
<accession>A0A2I1KUZ9</accession>
<dbReference type="RefSeq" id="WP_101637775.1">
    <property type="nucleotide sequence ID" value="NZ_CP136961.1"/>
</dbReference>
<comment type="caution">
    <text evidence="4">The sequence shown here is derived from an EMBL/GenBank/DDBJ whole genome shotgun (WGS) entry which is preliminary data.</text>
</comment>
<evidence type="ECO:0000259" key="3">
    <source>
        <dbReference type="Pfam" id="PF01926"/>
    </source>
</evidence>
<dbReference type="InterPro" id="IPR027417">
    <property type="entry name" value="P-loop_NTPase"/>
</dbReference>
<dbReference type="EMBL" id="PKHA01000001">
    <property type="protein sequence ID" value="PKY99438.1"/>
    <property type="molecule type" value="Genomic_DNA"/>
</dbReference>
<dbReference type="GO" id="GO:0043024">
    <property type="term" value="F:ribosomal small subunit binding"/>
    <property type="evidence" value="ECO:0007669"/>
    <property type="project" value="TreeGrafter"/>
</dbReference>
<evidence type="ECO:0000313" key="4">
    <source>
        <dbReference type="EMBL" id="PKY99438.1"/>
    </source>
</evidence>
<dbReference type="PANTHER" id="PTHR42698:SF1">
    <property type="entry name" value="GTPASE ERA, MITOCHONDRIAL"/>
    <property type="match status" value="1"/>
</dbReference>
<dbReference type="InterPro" id="IPR005662">
    <property type="entry name" value="GTPase_Era-like"/>
</dbReference>
<dbReference type="GO" id="GO:0005829">
    <property type="term" value="C:cytosol"/>
    <property type="evidence" value="ECO:0007669"/>
    <property type="project" value="TreeGrafter"/>
</dbReference>
<dbReference type="GeneID" id="81707444"/>
<dbReference type="AlphaFoldDB" id="A0A2I1KUZ9"/>
<feature type="transmembrane region" description="Helical" evidence="2">
    <location>
        <begin position="478"/>
        <end position="499"/>
    </location>
</feature>
<reference evidence="4 5" key="1">
    <citation type="submission" date="2017-12" db="EMBL/GenBank/DDBJ databases">
        <title>Phylogenetic diversity of female urinary microbiome.</title>
        <authorList>
            <person name="Thomas-White K."/>
            <person name="Wolfe A.J."/>
        </authorList>
    </citation>
    <scope>NUCLEOTIDE SEQUENCE [LARGE SCALE GENOMIC DNA]</scope>
    <source>
        <strain evidence="4 5">UMB0319</strain>
    </source>
</reference>
<dbReference type="GO" id="GO:0019843">
    <property type="term" value="F:rRNA binding"/>
    <property type="evidence" value="ECO:0007669"/>
    <property type="project" value="TreeGrafter"/>
</dbReference>
<evidence type="ECO:0000256" key="1">
    <source>
        <dbReference type="SAM" id="MobiDB-lite"/>
    </source>
</evidence>
<feature type="region of interest" description="Disordered" evidence="1">
    <location>
        <begin position="338"/>
        <end position="370"/>
    </location>
</feature>
<evidence type="ECO:0000313" key="5">
    <source>
        <dbReference type="Proteomes" id="UP000234778"/>
    </source>
</evidence>
<keyword evidence="2" id="KW-1133">Transmembrane helix</keyword>
<protein>
    <recommendedName>
        <fullName evidence="3">G domain-containing protein</fullName>
    </recommendedName>
</protein>
<dbReference type="Pfam" id="PF01926">
    <property type="entry name" value="MMR_HSR1"/>
    <property type="match status" value="1"/>
</dbReference>
<dbReference type="GO" id="GO:0000028">
    <property type="term" value="P:ribosomal small subunit assembly"/>
    <property type="evidence" value="ECO:0007669"/>
    <property type="project" value="TreeGrafter"/>
</dbReference>
<feature type="domain" description="G" evidence="3">
    <location>
        <begin position="54"/>
        <end position="162"/>
    </location>
</feature>
<feature type="transmembrane region" description="Helical" evidence="2">
    <location>
        <begin position="436"/>
        <end position="458"/>
    </location>
</feature>
<name>A0A2I1KUZ9_9ACTO</name>